<evidence type="ECO:0000256" key="2">
    <source>
        <dbReference type="ARBA" id="ARBA00022691"/>
    </source>
</evidence>
<dbReference type="PANTHER" id="PTHR43409">
    <property type="entry name" value="ANAEROBIC MAGNESIUM-PROTOPORPHYRIN IX MONOMETHYL ESTER CYCLASE-RELATED"/>
    <property type="match status" value="1"/>
</dbReference>
<dbReference type="RefSeq" id="WP_232005559.1">
    <property type="nucleotide sequence ID" value="NZ_LT907975.1"/>
</dbReference>
<evidence type="ECO:0000313" key="7">
    <source>
        <dbReference type="EMBL" id="SOB59199.1"/>
    </source>
</evidence>
<feature type="domain" description="Radical SAM core" evidence="6">
    <location>
        <begin position="23"/>
        <end position="253"/>
    </location>
</feature>
<evidence type="ECO:0000256" key="5">
    <source>
        <dbReference type="ARBA" id="ARBA00023014"/>
    </source>
</evidence>
<dbReference type="EMBL" id="LT907975">
    <property type="protein sequence ID" value="SOB59199.1"/>
    <property type="molecule type" value="Genomic_DNA"/>
</dbReference>
<evidence type="ECO:0000256" key="3">
    <source>
        <dbReference type="ARBA" id="ARBA00022723"/>
    </source>
</evidence>
<keyword evidence="8" id="KW-1185">Reference proteome</keyword>
<dbReference type="Proteomes" id="UP000219215">
    <property type="component" value="Chromosome DPRO"/>
</dbReference>
<dbReference type="GO" id="GO:0003824">
    <property type="term" value="F:catalytic activity"/>
    <property type="evidence" value="ECO:0007669"/>
    <property type="project" value="InterPro"/>
</dbReference>
<protein>
    <submittedName>
        <fullName evidence="7">Radical SAM domain protein</fullName>
    </submittedName>
</protein>
<keyword evidence="2" id="KW-0949">S-adenosyl-L-methionine</keyword>
<dbReference type="KEGG" id="pprf:DPRO_2293"/>
<dbReference type="SFLD" id="SFLDG01082">
    <property type="entry name" value="B12-binding_domain_containing"/>
    <property type="match status" value="1"/>
</dbReference>
<sequence>MMVFKRHGRCYQPPMDHQGTIIRPPSEANSILLQVTLGCSHNKCDFCGAYMNKRFAIKDSETIRKDLAFAATHCKNQRRLFLMDGDALIIPHNRLLSILADIRTMLPWINRIGTYASAKSLRLKSDEELQELKETGIDIVYMGLESGDDVILKAMHKNGNAQSIVEQGQRARRAGFKLNVTVINGLGGVERSMEHAQATARALSAMDPEQIGALSLMLIPGTPLHERAERGDFELPDAYGILREIRELLAGLELSRGLFLANHASNYLPMKVRLPSGKAKALAEIDAALDGERALKPEGHRRL</sequence>
<dbReference type="InterPro" id="IPR007197">
    <property type="entry name" value="rSAM"/>
</dbReference>
<dbReference type="InterPro" id="IPR006638">
    <property type="entry name" value="Elp3/MiaA/NifB-like_rSAM"/>
</dbReference>
<evidence type="ECO:0000313" key="8">
    <source>
        <dbReference type="Proteomes" id="UP000219215"/>
    </source>
</evidence>
<dbReference type="InterPro" id="IPR058240">
    <property type="entry name" value="rSAM_sf"/>
</dbReference>
<keyword evidence="5" id="KW-0411">Iron-sulfur</keyword>
<accession>A0A2C8FAZ4</accession>
<gene>
    <name evidence="7" type="ORF">DPRO_2293</name>
</gene>
<dbReference type="CDD" id="cd01335">
    <property type="entry name" value="Radical_SAM"/>
    <property type="match status" value="1"/>
</dbReference>
<dbReference type="GO" id="GO:0051536">
    <property type="term" value="F:iron-sulfur cluster binding"/>
    <property type="evidence" value="ECO:0007669"/>
    <property type="project" value="UniProtKB-KW"/>
</dbReference>
<dbReference type="Pfam" id="PF04055">
    <property type="entry name" value="Radical_SAM"/>
    <property type="match status" value="1"/>
</dbReference>
<dbReference type="InterPro" id="IPR051198">
    <property type="entry name" value="BchE-like"/>
</dbReference>
<dbReference type="PANTHER" id="PTHR43409:SF4">
    <property type="entry name" value="RADICAL SAM SUPERFAMILY PROTEIN"/>
    <property type="match status" value="1"/>
</dbReference>
<dbReference type="PROSITE" id="PS51918">
    <property type="entry name" value="RADICAL_SAM"/>
    <property type="match status" value="1"/>
</dbReference>
<dbReference type="SFLD" id="SFLDG01095">
    <property type="entry name" value="Uncharacterised_Radical_SAM_Su"/>
    <property type="match status" value="1"/>
</dbReference>
<dbReference type="AlphaFoldDB" id="A0A2C8FAZ4"/>
<dbReference type="InterPro" id="IPR013785">
    <property type="entry name" value="Aldolase_TIM"/>
</dbReference>
<dbReference type="GO" id="GO:0046872">
    <property type="term" value="F:metal ion binding"/>
    <property type="evidence" value="ECO:0007669"/>
    <property type="project" value="UniProtKB-KW"/>
</dbReference>
<proteinExistence type="predicted"/>
<dbReference type="Gene3D" id="3.20.20.70">
    <property type="entry name" value="Aldolase class I"/>
    <property type="match status" value="1"/>
</dbReference>
<evidence type="ECO:0000259" key="6">
    <source>
        <dbReference type="PROSITE" id="PS51918"/>
    </source>
</evidence>
<organism evidence="7 8">
    <name type="scientific">Pseudodesulfovibrio profundus</name>
    <dbReference type="NCBI Taxonomy" id="57320"/>
    <lineage>
        <taxon>Bacteria</taxon>
        <taxon>Pseudomonadati</taxon>
        <taxon>Thermodesulfobacteriota</taxon>
        <taxon>Desulfovibrionia</taxon>
        <taxon>Desulfovibrionales</taxon>
        <taxon>Desulfovibrionaceae</taxon>
    </lineage>
</organism>
<keyword evidence="4" id="KW-0408">Iron</keyword>
<evidence type="ECO:0000256" key="4">
    <source>
        <dbReference type="ARBA" id="ARBA00023004"/>
    </source>
</evidence>
<comment type="cofactor">
    <cofactor evidence="1">
        <name>[4Fe-4S] cluster</name>
        <dbReference type="ChEBI" id="CHEBI:49883"/>
    </cofactor>
</comment>
<dbReference type="SFLD" id="SFLDS00029">
    <property type="entry name" value="Radical_SAM"/>
    <property type="match status" value="1"/>
</dbReference>
<dbReference type="SUPFAM" id="SSF102114">
    <property type="entry name" value="Radical SAM enzymes"/>
    <property type="match status" value="1"/>
</dbReference>
<name>A0A2C8FAZ4_9BACT</name>
<keyword evidence="3" id="KW-0479">Metal-binding</keyword>
<evidence type="ECO:0000256" key="1">
    <source>
        <dbReference type="ARBA" id="ARBA00001966"/>
    </source>
</evidence>
<dbReference type="SMART" id="SM00729">
    <property type="entry name" value="Elp3"/>
    <property type="match status" value="1"/>
</dbReference>
<reference evidence="8" key="1">
    <citation type="submission" date="2017-09" db="EMBL/GenBank/DDBJ databases">
        <authorList>
            <person name="Regsiter A."/>
            <person name="William W."/>
        </authorList>
    </citation>
    <scope>NUCLEOTIDE SEQUENCE [LARGE SCALE GENOMIC DNA]</scope>
    <source>
        <strain evidence="8">500-1</strain>
    </source>
</reference>